<dbReference type="SUPFAM" id="SSF53850">
    <property type="entry name" value="Periplasmic binding protein-like II"/>
    <property type="match status" value="1"/>
</dbReference>
<evidence type="ECO:0000256" key="4">
    <source>
        <dbReference type="SAM" id="SignalP"/>
    </source>
</evidence>
<dbReference type="AlphaFoldDB" id="A0A1M6MQ22"/>
<accession>A0A1M6MQ22</accession>
<feature type="chain" id="PRO_5012477738" evidence="4">
    <location>
        <begin position="26"/>
        <end position="428"/>
    </location>
</feature>
<dbReference type="Proteomes" id="UP000184452">
    <property type="component" value="Unassembled WGS sequence"/>
</dbReference>
<feature type="signal peptide" evidence="4">
    <location>
        <begin position="1"/>
        <end position="25"/>
    </location>
</feature>
<keyword evidence="3 4" id="KW-0732">Signal</keyword>
<dbReference type="InterPro" id="IPR006059">
    <property type="entry name" value="SBP"/>
</dbReference>
<proteinExistence type="inferred from homology"/>
<reference evidence="5 6" key="1">
    <citation type="submission" date="2016-11" db="EMBL/GenBank/DDBJ databases">
        <authorList>
            <person name="Jaros S."/>
            <person name="Januszkiewicz K."/>
            <person name="Wedrychowicz H."/>
        </authorList>
    </citation>
    <scope>NUCLEOTIDE SEQUENCE [LARGE SCALE GENOMIC DNA]</scope>
    <source>
        <strain evidence="5 6">CGMCC 4.5723</strain>
    </source>
</reference>
<dbReference type="GO" id="GO:1901982">
    <property type="term" value="F:maltose binding"/>
    <property type="evidence" value="ECO:0007669"/>
    <property type="project" value="TreeGrafter"/>
</dbReference>
<keyword evidence="2" id="KW-0813">Transport</keyword>
<dbReference type="PROSITE" id="PS51257">
    <property type="entry name" value="PROKAR_LIPOPROTEIN"/>
    <property type="match status" value="1"/>
</dbReference>
<dbReference type="Gene3D" id="3.40.190.10">
    <property type="entry name" value="Periplasmic binding protein-like II"/>
    <property type="match status" value="2"/>
</dbReference>
<evidence type="ECO:0000256" key="1">
    <source>
        <dbReference type="ARBA" id="ARBA00008520"/>
    </source>
</evidence>
<dbReference type="STRING" id="758803.SAMN05421803_110150"/>
<dbReference type="PANTHER" id="PTHR30061:SF50">
    <property type="entry name" value="MALTOSE_MALTODEXTRIN-BINDING PERIPLASMIC PROTEIN"/>
    <property type="match status" value="1"/>
</dbReference>
<dbReference type="RefSeq" id="WP_073380426.1">
    <property type="nucleotide sequence ID" value="NZ_FQZK01000010.1"/>
</dbReference>
<dbReference type="CDD" id="cd14747">
    <property type="entry name" value="PBP2_MalE"/>
    <property type="match status" value="1"/>
</dbReference>
<evidence type="ECO:0000313" key="6">
    <source>
        <dbReference type="Proteomes" id="UP000184452"/>
    </source>
</evidence>
<dbReference type="GO" id="GO:0042956">
    <property type="term" value="P:maltodextrin transmembrane transport"/>
    <property type="evidence" value="ECO:0007669"/>
    <property type="project" value="TreeGrafter"/>
</dbReference>
<organism evidence="5 6">
    <name type="scientific">Nocardiopsis flavescens</name>
    <dbReference type="NCBI Taxonomy" id="758803"/>
    <lineage>
        <taxon>Bacteria</taxon>
        <taxon>Bacillati</taxon>
        <taxon>Actinomycetota</taxon>
        <taxon>Actinomycetes</taxon>
        <taxon>Streptosporangiales</taxon>
        <taxon>Nocardiopsidaceae</taxon>
        <taxon>Nocardiopsis</taxon>
    </lineage>
</organism>
<evidence type="ECO:0000313" key="5">
    <source>
        <dbReference type="EMBL" id="SHJ85393.1"/>
    </source>
</evidence>
<gene>
    <name evidence="5" type="ORF">SAMN05421803_110150</name>
</gene>
<evidence type="ECO:0000256" key="2">
    <source>
        <dbReference type="ARBA" id="ARBA00022448"/>
    </source>
</evidence>
<keyword evidence="6" id="KW-1185">Reference proteome</keyword>
<dbReference type="PANTHER" id="PTHR30061">
    <property type="entry name" value="MALTOSE-BINDING PERIPLASMIC PROTEIN"/>
    <property type="match status" value="1"/>
</dbReference>
<protein>
    <submittedName>
        <fullName evidence="5">N,N'-diacetylchitobiose transport system substrate-binding protein</fullName>
    </submittedName>
</protein>
<dbReference type="Pfam" id="PF01547">
    <property type="entry name" value="SBP_bac_1"/>
    <property type="match status" value="1"/>
</dbReference>
<dbReference type="GO" id="GO:0015768">
    <property type="term" value="P:maltose transport"/>
    <property type="evidence" value="ECO:0007669"/>
    <property type="project" value="TreeGrafter"/>
</dbReference>
<name>A0A1M6MQ22_9ACTN</name>
<dbReference type="EMBL" id="FQZK01000010">
    <property type="protein sequence ID" value="SHJ85393.1"/>
    <property type="molecule type" value="Genomic_DNA"/>
</dbReference>
<dbReference type="OrthoDB" id="9780991at2"/>
<evidence type="ECO:0000256" key="3">
    <source>
        <dbReference type="ARBA" id="ARBA00022729"/>
    </source>
</evidence>
<sequence length="428" mass="45043">MARRRIRKHVPLPAAALALTLAATACSGGGGGGGGGTDGLTVWIMQGTNPDESGFFEEVNAAFTEETGIDVEVEFVPWDGAQDKISTAIAGGTTPDVIELGNTFVPGFADAGALHDLSAYDVDTSLYVSGLMDMGAVAEGVYGVPWYASIRSMVYRTDVFEEHDLEVPRTWDELRETALEVKEAEPDMVALPVPGDAQYSVMPWIWGGGGEIAVQEDDGTWVSGVDSPEAREGIEFFTGLSTQDGTSTTGAVNWNEIDIMEAFSDGDAAIALLGSANPKAILENNPDLEGSLGSFPIPGADADTYTPSFAGGSLLSVFEGTGNEEAAWSYVEHLTAEDNMMLWAEQTGFFPGLTASVDTFTDSADPVLEAYAVQLNEASRGVPTAPAWSQVEAEKVLVGMQQAILNGTSVDEATTQAAEDIERILNGG</sequence>
<dbReference type="GO" id="GO:0055052">
    <property type="term" value="C:ATP-binding cassette (ABC) transporter complex, substrate-binding subunit-containing"/>
    <property type="evidence" value="ECO:0007669"/>
    <property type="project" value="TreeGrafter"/>
</dbReference>
<comment type="similarity">
    <text evidence="1">Belongs to the bacterial solute-binding protein 1 family.</text>
</comment>